<dbReference type="Gene3D" id="3.30.160.170">
    <property type="entry name" value="FlaG-like"/>
    <property type="match status" value="1"/>
</dbReference>
<reference evidence="1 2" key="1">
    <citation type="submission" date="2016-09" db="EMBL/GenBank/DDBJ databases">
        <title>Draft genome sequence for the type strain of Desulfuribacillus alkaliarsenatis AHT28, an obligately anaerobic, sulfidogenic bacterium isolated from Russian soda lake sediments.</title>
        <authorList>
            <person name="Abin C.A."/>
            <person name="Hollibaugh J.T."/>
        </authorList>
    </citation>
    <scope>NUCLEOTIDE SEQUENCE [LARGE SCALE GENOMIC DNA]</scope>
    <source>
        <strain evidence="1 2">AHT28</strain>
    </source>
</reference>
<keyword evidence="2" id="KW-1185">Reference proteome</keyword>
<evidence type="ECO:0008006" key="3">
    <source>
        <dbReference type="Google" id="ProtNLM"/>
    </source>
</evidence>
<organism evidence="1 2">
    <name type="scientific">Desulfuribacillus alkaliarsenatis</name>
    <dbReference type="NCBI Taxonomy" id="766136"/>
    <lineage>
        <taxon>Bacteria</taxon>
        <taxon>Bacillati</taxon>
        <taxon>Bacillota</taxon>
        <taxon>Desulfuribacillia</taxon>
        <taxon>Desulfuribacillales</taxon>
        <taxon>Desulfuribacillaceae</taxon>
        <taxon>Desulfuribacillus</taxon>
    </lineage>
</organism>
<name>A0A1E5G4N9_9FIRM</name>
<dbReference type="RefSeq" id="WP_069641633.1">
    <property type="nucleotide sequence ID" value="NZ_MIJE01000001.1"/>
</dbReference>
<protein>
    <recommendedName>
        <fullName evidence="3">Flagellar protein FlaG</fullName>
    </recommendedName>
</protein>
<evidence type="ECO:0000313" key="2">
    <source>
        <dbReference type="Proteomes" id="UP000094296"/>
    </source>
</evidence>
<dbReference type="InterPro" id="IPR035924">
    <property type="entry name" value="FlaG-like_sf"/>
</dbReference>
<evidence type="ECO:0000313" key="1">
    <source>
        <dbReference type="EMBL" id="OEF98141.1"/>
    </source>
</evidence>
<dbReference type="InterPro" id="IPR005186">
    <property type="entry name" value="FlaG"/>
</dbReference>
<dbReference type="OrthoDB" id="9799867at2"/>
<dbReference type="AlphaFoldDB" id="A0A1E5G4N9"/>
<dbReference type="Pfam" id="PF03646">
    <property type="entry name" value="FlaG"/>
    <property type="match status" value="1"/>
</dbReference>
<dbReference type="Proteomes" id="UP000094296">
    <property type="component" value="Unassembled WGS sequence"/>
</dbReference>
<dbReference type="SUPFAM" id="SSF160214">
    <property type="entry name" value="FlaG-like"/>
    <property type="match status" value="1"/>
</dbReference>
<accession>A0A1E5G4N9</accession>
<sequence length="69" mass="8067">MISSNSMHDNMYHTDKKFEYNIHKETNRLLVKIIDPTDNTTLKEIPSEAHLDLINSIRQNLGSNIDERI</sequence>
<proteinExistence type="predicted"/>
<dbReference type="STRING" id="766136.BHF68_00155"/>
<gene>
    <name evidence="1" type="ORF">BHF68_00155</name>
</gene>
<dbReference type="EMBL" id="MIJE01000001">
    <property type="protein sequence ID" value="OEF98141.1"/>
    <property type="molecule type" value="Genomic_DNA"/>
</dbReference>
<comment type="caution">
    <text evidence="1">The sequence shown here is derived from an EMBL/GenBank/DDBJ whole genome shotgun (WGS) entry which is preliminary data.</text>
</comment>